<dbReference type="Proteomes" id="UP001596137">
    <property type="component" value="Unassembled WGS sequence"/>
</dbReference>
<dbReference type="EMBL" id="JBHSRF010000007">
    <property type="protein sequence ID" value="MFC6081054.1"/>
    <property type="molecule type" value="Genomic_DNA"/>
</dbReference>
<feature type="transmembrane region" description="Helical" evidence="1">
    <location>
        <begin position="6"/>
        <end position="24"/>
    </location>
</feature>
<evidence type="ECO:0000313" key="3">
    <source>
        <dbReference type="Proteomes" id="UP001596137"/>
    </source>
</evidence>
<reference evidence="3" key="1">
    <citation type="journal article" date="2019" name="Int. J. Syst. Evol. Microbiol.">
        <title>The Global Catalogue of Microorganisms (GCM) 10K type strain sequencing project: providing services to taxonomists for standard genome sequencing and annotation.</title>
        <authorList>
            <consortium name="The Broad Institute Genomics Platform"/>
            <consortium name="The Broad Institute Genome Sequencing Center for Infectious Disease"/>
            <person name="Wu L."/>
            <person name="Ma J."/>
        </authorList>
    </citation>
    <scope>NUCLEOTIDE SEQUENCE [LARGE SCALE GENOMIC DNA]</scope>
    <source>
        <strain evidence="3">JCM 30346</strain>
    </source>
</reference>
<evidence type="ECO:0008006" key="4">
    <source>
        <dbReference type="Google" id="ProtNLM"/>
    </source>
</evidence>
<comment type="caution">
    <text evidence="2">The sequence shown here is derived from an EMBL/GenBank/DDBJ whole genome shotgun (WGS) entry which is preliminary data.</text>
</comment>
<sequence length="54" mass="6085">MQQLFGISGVIGLVVAGLLLFVLFRRGHLDDVRLPAWAGARLDRWLARGKRGRR</sequence>
<gene>
    <name evidence="2" type="ORF">ACFP1K_07765</name>
</gene>
<protein>
    <recommendedName>
        <fullName evidence="4">DUF418 domain-containing protein</fullName>
    </recommendedName>
</protein>
<evidence type="ECO:0000313" key="2">
    <source>
        <dbReference type="EMBL" id="MFC6081054.1"/>
    </source>
</evidence>
<keyword evidence="1" id="KW-0472">Membrane</keyword>
<name>A0ABW1NCF1_9ACTN</name>
<organism evidence="2 3">
    <name type="scientific">Sphaerisporangium aureirubrum</name>
    <dbReference type="NCBI Taxonomy" id="1544736"/>
    <lineage>
        <taxon>Bacteria</taxon>
        <taxon>Bacillati</taxon>
        <taxon>Actinomycetota</taxon>
        <taxon>Actinomycetes</taxon>
        <taxon>Streptosporangiales</taxon>
        <taxon>Streptosporangiaceae</taxon>
        <taxon>Sphaerisporangium</taxon>
    </lineage>
</organism>
<keyword evidence="3" id="KW-1185">Reference proteome</keyword>
<proteinExistence type="predicted"/>
<accession>A0ABW1NCF1</accession>
<evidence type="ECO:0000256" key="1">
    <source>
        <dbReference type="SAM" id="Phobius"/>
    </source>
</evidence>
<keyword evidence="1" id="KW-1133">Transmembrane helix</keyword>
<dbReference type="RefSeq" id="WP_380748475.1">
    <property type="nucleotide sequence ID" value="NZ_JBHSRF010000007.1"/>
</dbReference>
<keyword evidence="1" id="KW-0812">Transmembrane</keyword>